<sequence>MSNNIAKSKTLYVISCLLFINSLTAKVNPQPGENLWRLTARIGDCVDVADSKLDILESQNDAICSKIEKVDDDLATHNDIVCSKLEGIISVDDSVSTGIDNICSKIEELGED</sequence>
<comment type="caution">
    <text evidence="1">The sequence shown here is derived from an EMBL/GenBank/DDBJ whole genome shotgun (WGS) entry which is preliminary data.</text>
</comment>
<dbReference type="EMBL" id="LAZR01067219">
    <property type="protein sequence ID" value="KKK52038.1"/>
    <property type="molecule type" value="Genomic_DNA"/>
</dbReference>
<protein>
    <submittedName>
        <fullName evidence="1">Uncharacterized protein</fullName>
    </submittedName>
</protein>
<proteinExistence type="predicted"/>
<name>A0A0F8W619_9ZZZZ</name>
<gene>
    <name evidence="1" type="ORF">LCGC14_3108940</name>
</gene>
<feature type="non-terminal residue" evidence="1">
    <location>
        <position position="112"/>
    </location>
</feature>
<organism evidence="1">
    <name type="scientific">marine sediment metagenome</name>
    <dbReference type="NCBI Taxonomy" id="412755"/>
    <lineage>
        <taxon>unclassified sequences</taxon>
        <taxon>metagenomes</taxon>
        <taxon>ecological metagenomes</taxon>
    </lineage>
</organism>
<dbReference type="AlphaFoldDB" id="A0A0F8W619"/>
<evidence type="ECO:0000313" key="1">
    <source>
        <dbReference type="EMBL" id="KKK52038.1"/>
    </source>
</evidence>
<accession>A0A0F8W619</accession>
<reference evidence="1" key="1">
    <citation type="journal article" date="2015" name="Nature">
        <title>Complex archaea that bridge the gap between prokaryotes and eukaryotes.</title>
        <authorList>
            <person name="Spang A."/>
            <person name="Saw J.H."/>
            <person name="Jorgensen S.L."/>
            <person name="Zaremba-Niedzwiedzka K."/>
            <person name="Martijn J."/>
            <person name="Lind A.E."/>
            <person name="van Eijk R."/>
            <person name="Schleper C."/>
            <person name="Guy L."/>
            <person name="Ettema T.J."/>
        </authorList>
    </citation>
    <scope>NUCLEOTIDE SEQUENCE</scope>
</reference>